<organism evidence="1 2">
    <name type="scientific">Cellulomonas soli</name>
    <dbReference type="NCBI Taxonomy" id="931535"/>
    <lineage>
        <taxon>Bacteria</taxon>
        <taxon>Bacillati</taxon>
        <taxon>Actinomycetota</taxon>
        <taxon>Actinomycetes</taxon>
        <taxon>Micrococcales</taxon>
        <taxon>Cellulomonadaceae</taxon>
        <taxon>Cellulomonas</taxon>
    </lineage>
</organism>
<accession>A0A512PHH7</accession>
<dbReference type="EMBL" id="BKAL01000015">
    <property type="protein sequence ID" value="GEP70668.1"/>
    <property type="molecule type" value="Genomic_DNA"/>
</dbReference>
<name>A0A512PHH7_9CELL</name>
<comment type="caution">
    <text evidence="1">The sequence shown here is derived from an EMBL/GenBank/DDBJ whole genome shotgun (WGS) entry which is preliminary data.</text>
</comment>
<proteinExistence type="predicted"/>
<dbReference type="AlphaFoldDB" id="A0A512PHH7"/>
<keyword evidence="2" id="KW-1185">Reference proteome</keyword>
<protein>
    <submittedName>
        <fullName evidence="1">Uncharacterized protein</fullName>
    </submittedName>
</protein>
<gene>
    <name evidence="1" type="ORF">CSO01_33830</name>
</gene>
<dbReference type="RefSeq" id="WP_179561729.1">
    <property type="nucleotide sequence ID" value="NZ_BAABBJ010000012.1"/>
</dbReference>
<evidence type="ECO:0000313" key="1">
    <source>
        <dbReference type="EMBL" id="GEP70668.1"/>
    </source>
</evidence>
<dbReference type="Proteomes" id="UP000321798">
    <property type="component" value="Unassembled WGS sequence"/>
</dbReference>
<evidence type="ECO:0000313" key="2">
    <source>
        <dbReference type="Proteomes" id="UP000321798"/>
    </source>
</evidence>
<sequence length="76" mass="8262">MDTYVGRRTTEGQWVALGAHAELMAHHEEQDVVEVYTPSRQVARVTISRVGRPFTRAGVVLGYGYLTDAADAEGAA</sequence>
<reference evidence="1 2" key="1">
    <citation type="submission" date="2019-07" db="EMBL/GenBank/DDBJ databases">
        <title>Whole genome shotgun sequence of Cellulomonas soli NBRC 109434.</title>
        <authorList>
            <person name="Hosoyama A."/>
            <person name="Uohara A."/>
            <person name="Ohji S."/>
            <person name="Ichikawa N."/>
        </authorList>
    </citation>
    <scope>NUCLEOTIDE SEQUENCE [LARGE SCALE GENOMIC DNA]</scope>
    <source>
        <strain evidence="1 2">NBRC 109434</strain>
    </source>
</reference>